<dbReference type="PANTHER" id="PTHR35271:SF1">
    <property type="entry name" value="ABC TRANSPORTER, SUBSTRATE-BINDING LIPOPROTEIN"/>
    <property type="match status" value="1"/>
</dbReference>
<dbReference type="AlphaFoldDB" id="A0A1W1HFK2"/>
<evidence type="ECO:0000313" key="2">
    <source>
        <dbReference type="Proteomes" id="UP000191931"/>
    </source>
</evidence>
<dbReference type="STRING" id="1246637.MTBBW1_280001"/>
<protein>
    <submittedName>
        <fullName evidence="1">Uncharacterized protein</fullName>
    </submittedName>
</protein>
<dbReference type="PANTHER" id="PTHR35271">
    <property type="entry name" value="ABC TRANSPORTER, SUBSTRATE-BINDING LIPOPROTEIN-RELATED"/>
    <property type="match status" value="1"/>
</dbReference>
<gene>
    <name evidence="1" type="ORF">MTBBW1_280001</name>
</gene>
<proteinExistence type="predicted"/>
<organism evidence="1 2">
    <name type="scientific">Desulfamplus magnetovallimortis</name>
    <dbReference type="NCBI Taxonomy" id="1246637"/>
    <lineage>
        <taxon>Bacteria</taxon>
        <taxon>Pseudomonadati</taxon>
        <taxon>Thermodesulfobacteriota</taxon>
        <taxon>Desulfobacteria</taxon>
        <taxon>Desulfobacterales</taxon>
        <taxon>Desulfobacteraceae</taxon>
        <taxon>Desulfamplus</taxon>
    </lineage>
</organism>
<name>A0A1W1HFK2_9BACT</name>
<evidence type="ECO:0000313" key="1">
    <source>
        <dbReference type="EMBL" id="SLM31165.1"/>
    </source>
</evidence>
<keyword evidence="2" id="KW-1185">Reference proteome</keyword>
<dbReference type="EMBL" id="FWEV01000201">
    <property type="protein sequence ID" value="SLM31165.1"/>
    <property type="molecule type" value="Genomic_DNA"/>
</dbReference>
<dbReference type="Proteomes" id="UP000191931">
    <property type="component" value="Unassembled WGS sequence"/>
</dbReference>
<dbReference type="InterPro" id="IPR007487">
    <property type="entry name" value="ABC_transpt-TYRBP-like"/>
</dbReference>
<accession>A0A1W1HFK2</accession>
<reference evidence="1 2" key="1">
    <citation type="submission" date="2017-03" db="EMBL/GenBank/DDBJ databases">
        <authorList>
            <person name="Afonso C.L."/>
            <person name="Miller P.J."/>
            <person name="Scott M.A."/>
            <person name="Spackman E."/>
            <person name="Goraichik I."/>
            <person name="Dimitrov K.M."/>
            <person name="Suarez D.L."/>
            <person name="Swayne D.E."/>
        </authorList>
    </citation>
    <scope>NUCLEOTIDE SEQUENCE [LARGE SCALE GENOMIC DNA]</scope>
    <source>
        <strain evidence="1">PRJEB14757</strain>
    </source>
</reference>
<dbReference type="Pfam" id="PF04392">
    <property type="entry name" value="ABC_sub_bind"/>
    <property type="match status" value="1"/>
</dbReference>
<sequence length="266" mass="29581">MLGYNDRKDLDLIFTIGTRSTRKAIENISSIPIVFTGVTDPVNAGILSNWKSSGRNLTGIGTPSYITMGIKMLFENLDDPSTLGMIYLEGSPSHEGGIQQVQAFAKEAGFNFVYKGFPLRDTEGKKKSDDEVRKSIRACLEYVLPKVKLFFVQPSQSFSQHFDIFKEEFVKYQTFSAGDPMYIKQGIIMGIGRDIHEFGKQSAQYAIEILNGVPPSDLPMDTGEQFLIEFNLKAAELVNFAPPIMLLAATDIIHKNIETVSDSSDE</sequence>
<dbReference type="Gene3D" id="3.40.50.2300">
    <property type="match status" value="2"/>
</dbReference>